<keyword evidence="2" id="KW-1185">Reference proteome</keyword>
<dbReference type="OrthoDB" id="550575at2759"/>
<protein>
    <submittedName>
        <fullName evidence="3">F-box protein FBW2 isoform X1</fullName>
    </submittedName>
</protein>
<name>A0A1U8AY20_NELNU</name>
<dbReference type="InParanoid" id="A0A1U8AY20"/>
<evidence type="ECO:0000313" key="3">
    <source>
        <dbReference type="RefSeq" id="XP_010273020.1"/>
    </source>
</evidence>
<dbReference type="FunFam" id="3.80.10.10:FF:000257">
    <property type="entry name" value="F-box protein FBW2"/>
    <property type="match status" value="1"/>
</dbReference>
<organism evidence="2 3">
    <name type="scientific">Nelumbo nucifera</name>
    <name type="common">Sacred lotus</name>
    <dbReference type="NCBI Taxonomy" id="4432"/>
    <lineage>
        <taxon>Eukaryota</taxon>
        <taxon>Viridiplantae</taxon>
        <taxon>Streptophyta</taxon>
        <taxon>Embryophyta</taxon>
        <taxon>Tracheophyta</taxon>
        <taxon>Spermatophyta</taxon>
        <taxon>Magnoliopsida</taxon>
        <taxon>Proteales</taxon>
        <taxon>Nelumbonaceae</taxon>
        <taxon>Nelumbo</taxon>
    </lineage>
</organism>
<dbReference type="RefSeq" id="XP_010273020.1">
    <property type="nucleotide sequence ID" value="XM_010274718.2"/>
</dbReference>
<dbReference type="GeneID" id="104608665"/>
<dbReference type="PANTHER" id="PTHR38926:SF80">
    <property type="entry name" value="F-BOX DOMAIN, LEUCINE-RICH REPEAT DOMAIN SUPERFAMILY"/>
    <property type="match status" value="1"/>
</dbReference>
<evidence type="ECO:0000313" key="2">
    <source>
        <dbReference type="Proteomes" id="UP000189703"/>
    </source>
</evidence>
<dbReference type="SUPFAM" id="SSF52047">
    <property type="entry name" value="RNI-like"/>
    <property type="match status" value="1"/>
</dbReference>
<dbReference type="InterPro" id="IPR001810">
    <property type="entry name" value="F-box_dom"/>
</dbReference>
<dbReference type="FunCoup" id="A0A1U8AY20">
    <property type="interactions" value="967"/>
</dbReference>
<accession>A0A1U8AY20</accession>
<dbReference type="InterPro" id="IPR032675">
    <property type="entry name" value="LRR_dom_sf"/>
</dbReference>
<dbReference type="AlphaFoldDB" id="A0A1U8AY20"/>
<dbReference type="STRING" id="4432.A0A1U8AY20"/>
<gene>
    <name evidence="3" type="primary">LOC104608665</name>
</gene>
<dbReference type="PANTHER" id="PTHR38926">
    <property type="entry name" value="F-BOX DOMAIN CONTAINING PROTEIN, EXPRESSED"/>
    <property type="match status" value="1"/>
</dbReference>
<proteinExistence type="predicted"/>
<dbReference type="Pfam" id="PF00646">
    <property type="entry name" value="F-box"/>
    <property type="match status" value="1"/>
</dbReference>
<dbReference type="Gene3D" id="3.80.10.10">
    <property type="entry name" value="Ribonuclease Inhibitor"/>
    <property type="match status" value="1"/>
</dbReference>
<dbReference type="FunFam" id="1.20.1280.50:FF:000022">
    <property type="entry name" value="F-box protein FBW2"/>
    <property type="match status" value="1"/>
</dbReference>
<evidence type="ECO:0000259" key="1">
    <source>
        <dbReference type="Pfam" id="PF00646"/>
    </source>
</evidence>
<dbReference type="OMA" id="FCRNMHP"/>
<dbReference type="Proteomes" id="UP000189703">
    <property type="component" value="Unplaced"/>
</dbReference>
<dbReference type="eggNOG" id="KOG1947">
    <property type="taxonomic scope" value="Eukaryota"/>
</dbReference>
<feature type="domain" description="F-box" evidence="1">
    <location>
        <begin position="45"/>
        <end position="87"/>
    </location>
</feature>
<reference evidence="3" key="1">
    <citation type="submission" date="2025-08" db="UniProtKB">
        <authorList>
            <consortium name="RefSeq"/>
        </authorList>
    </citation>
    <scope>IDENTIFICATION</scope>
</reference>
<sequence>MLGLRRRRRKGVLVSSPVLGFPGFLICSSDSLENSMEEEGEFRSWDELIPDALGLIFKNLSLQETLTVIPRVCKSWNRAVMGPYCWQEIDIKEWSLRCQPEQLDRMLKMLIRRSCGSLRKLCVSGLPNEPILSFIADHAGSLQTLQLPRSEISDSMVEQVADRLSTISFLDLSYCGKIGARALEAIGKHCKLLVGLRRVMHPLEVEDRFSQDDEAHAIATTMPKLKHLEMAYLLITTEGVLEILSNCRELEFLDIRGCWDVKLDEKFLKEKYSGLKVLGPLIVDCYERTYWDDCSDYSDSSSYLDWDFVAGELYDGESSDGVWDDEQRFEELELRFYQGFEEDAAFEWPQSP</sequence>
<dbReference type="KEGG" id="nnu:104608665"/>